<dbReference type="PROSITE" id="PS50850">
    <property type="entry name" value="MFS"/>
    <property type="match status" value="1"/>
</dbReference>
<name>A0ABU9CIB1_9BURK</name>
<keyword evidence="4 7" id="KW-0812">Transmembrane</keyword>
<dbReference type="RefSeq" id="WP_341409956.1">
    <property type="nucleotide sequence ID" value="NZ_JBBUTH010000004.1"/>
</dbReference>
<evidence type="ECO:0000256" key="5">
    <source>
        <dbReference type="ARBA" id="ARBA00022989"/>
    </source>
</evidence>
<comment type="subcellular location">
    <subcellularLocation>
        <location evidence="1">Cell membrane</location>
        <topology evidence="1">Multi-pass membrane protein</topology>
    </subcellularLocation>
</comment>
<feature type="transmembrane region" description="Helical" evidence="7">
    <location>
        <begin position="61"/>
        <end position="81"/>
    </location>
</feature>
<proteinExistence type="predicted"/>
<evidence type="ECO:0000256" key="4">
    <source>
        <dbReference type="ARBA" id="ARBA00022692"/>
    </source>
</evidence>
<evidence type="ECO:0000259" key="8">
    <source>
        <dbReference type="PROSITE" id="PS50850"/>
    </source>
</evidence>
<evidence type="ECO:0000313" key="10">
    <source>
        <dbReference type="Proteomes" id="UP001365405"/>
    </source>
</evidence>
<dbReference type="PANTHER" id="PTHR23513">
    <property type="entry name" value="INTEGRAL MEMBRANE EFFLUX PROTEIN-RELATED"/>
    <property type="match status" value="1"/>
</dbReference>
<sequence length="542" mass="58058">MSTSAPDPSPPPRRELPGALAPLGGPVFRSLWFTWAAANLTMWMNDVAAAWLMTSLTTSPVMVALVQTASTLPVFVLGLPSGALADILDRRRYYAATQMWVAAVALVLATLSLLGGMTPALLLALTFANGIGLALRWPVFSAIVPSVVTRQELPSALALNGISMNLARVVGPMIAGALLTVMAGGAAVFVLNAVLAVAASWLILRWKSQPQTSALPGERFVGAMRVGVQHVAQNPRMRIVLLRIFTFFLQVASLSALLPLVALRLPGAGPATFTVLLAALGGGAIVAALCFPALRARFGRDAFVRAGTVMHAALSVAVVFAPNLWLALPAMMLLGMAWISTANTLSVAAQMALPDWVRARGMSTYQMALMGGSAAGSMIWGWVASHSSVNTAVVAAAIAGPLFLLATRRLSVEGGAEMDHTPAAVAGVAEAPVIPIEHDEGPVMVTVEYFIDPARADDFARVMQDTRAARRRQGVLSWGLFRDTAVPGRYLEYFVDESWTEHLRRQERFTAADRDLREQRLAFHLRPEVPRVQRYLADRAMR</sequence>
<feature type="domain" description="Major facilitator superfamily (MFS) profile" evidence="8">
    <location>
        <begin position="27"/>
        <end position="412"/>
    </location>
</feature>
<evidence type="ECO:0000256" key="6">
    <source>
        <dbReference type="ARBA" id="ARBA00023136"/>
    </source>
</evidence>
<comment type="caution">
    <text evidence="9">The sequence shown here is derived from an EMBL/GenBank/DDBJ whole genome shotgun (WGS) entry which is preliminary data.</text>
</comment>
<dbReference type="CDD" id="cd06173">
    <property type="entry name" value="MFS_MefA_like"/>
    <property type="match status" value="1"/>
</dbReference>
<protein>
    <submittedName>
        <fullName evidence="9">MFS transporter</fullName>
    </submittedName>
</protein>
<feature type="transmembrane region" description="Helical" evidence="7">
    <location>
        <begin position="365"/>
        <end position="383"/>
    </location>
</feature>
<keyword evidence="3" id="KW-1003">Cell membrane</keyword>
<keyword evidence="6 7" id="KW-0472">Membrane</keyword>
<gene>
    <name evidence="9" type="ORF">AACH10_08475</name>
</gene>
<dbReference type="Pfam" id="PF05977">
    <property type="entry name" value="MFS_3"/>
    <property type="match status" value="1"/>
</dbReference>
<feature type="transmembrane region" description="Helical" evidence="7">
    <location>
        <begin position="389"/>
        <end position="406"/>
    </location>
</feature>
<dbReference type="PANTHER" id="PTHR23513:SF11">
    <property type="entry name" value="STAPHYLOFERRIN A TRANSPORTER"/>
    <property type="match status" value="1"/>
</dbReference>
<feature type="transmembrane region" description="Helical" evidence="7">
    <location>
        <begin position="268"/>
        <end position="291"/>
    </location>
</feature>
<organism evidence="9 10">
    <name type="scientific">Pseudaquabacterium inlustre</name>
    <dbReference type="NCBI Taxonomy" id="2984192"/>
    <lineage>
        <taxon>Bacteria</taxon>
        <taxon>Pseudomonadati</taxon>
        <taxon>Pseudomonadota</taxon>
        <taxon>Betaproteobacteria</taxon>
        <taxon>Burkholderiales</taxon>
        <taxon>Sphaerotilaceae</taxon>
        <taxon>Pseudaquabacterium</taxon>
    </lineage>
</organism>
<dbReference type="InterPro" id="IPR020846">
    <property type="entry name" value="MFS_dom"/>
</dbReference>
<dbReference type="InterPro" id="IPR010290">
    <property type="entry name" value="TM_effector"/>
</dbReference>
<dbReference type="SUPFAM" id="SSF103473">
    <property type="entry name" value="MFS general substrate transporter"/>
    <property type="match status" value="1"/>
</dbReference>
<dbReference type="Proteomes" id="UP001365405">
    <property type="component" value="Unassembled WGS sequence"/>
</dbReference>
<feature type="transmembrane region" description="Helical" evidence="7">
    <location>
        <begin position="240"/>
        <end position="262"/>
    </location>
</feature>
<dbReference type="EMBL" id="JBBUTH010000004">
    <property type="protein sequence ID" value="MEK8050272.1"/>
    <property type="molecule type" value="Genomic_DNA"/>
</dbReference>
<feature type="transmembrane region" description="Helical" evidence="7">
    <location>
        <begin position="181"/>
        <end position="204"/>
    </location>
</feature>
<keyword evidence="10" id="KW-1185">Reference proteome</keyword>
<evidence type="ECO:0000256" key="2">
    <source>
        <dbReference type="ARBA" id="ARBA00022448"/>
    </source>
</evidence>
<keyword evidence="2" id="KW-0813">Transport</keyword>
<accession>A0ABU9CIB1</accession>
<feature type="transmembrane region" description="Helical" evidence="7">
    <location>
        <begin position="303"/>
        <end position="325"/>
    </location>
</feature>
<feature type="transmembrane region" description="Helical" evidence="7">
    <location>
        <begin position="331"/>
        <end position="353"/>
    </location>
</feature>
<reference evidence="9 10" key="1">
    <citation type="submission" date="2024-04" db="EMBL/GenBank/DDBJ databases">
        <title>Novel species of the genus Ideonella isolated from streams.</title>
        <authorList>
            <person name="Lu H."/>
        </authorList>
    </citation>
    <scope>NUCLEOTIDE SEQUENCE [LARGE SCALE GENOMIC DNA]</scope>
    <source>
        <strain evidence="9 10">DXS22W</strain>
    </source>
</reference>
<evidence type="ECO:0000256" key="1">
    <source>
        <dbReference type="ARBA" id="ARBA00004651"/>
    </source>
</evidence>
<dbReference type="InterPro" id="IPR036259">
    <property type="entry name" value="MFS_trans_sf"/>
</dbReference>
<keyword evidence="5 7" id="KW-1133">Transmembrane helix</keyword>
<dbReference type="Gene3D" id="1.20.1250.20">
    <property type="entry name" value="MFS general substrate transporter like domains"/>
    <property type="match status" value="1"/>
</dbReference>
<evidence type="ECO:0000313" key="9">
    <source>
        <dbReference type="EMBL" id="MEK8050272.1"/>
    </source>
</evidence>
<evidence type="ECO:0000256" key="7">
    <source>
        <dbReference type="SAM" id="Phobius"/>
    </source>
</evidence>
<evidence type="ECO:0000256" key="3">
    <source>
        <dbReference type="ARBA" id="ARBA00022475"/>
    </source>
</evidence>